<dbReference type="InterPro" id="IPR000792">
    <property type="entry name" value="Tscrpt_reg_LuxR_C"/>
</dbReference>
<keyword evidence="2" id="KW-0238">DNA-binding</keyword>
<reference evidence="6" key="1">
    <citation type="submission" date="2021-02" db="EMBL/GenBank/DDBJ databases">
        <title>Rhodobacter shimadae sp. nov., an aerobic anoxygenic phototrophic bacterium isolated from a hot spring.</title>
        <authorList>
            <person name="Muramatsu S."/>
            <person name="Haruta S."/>
            <person name="Hirose S."/>
            <person name="Hanada S."/>
        </authorList>
    </citation>
    <scope>NUCLEOTIDE SEQUENCE</scope>
    <source>
        <strain evidence="6">N10</strain>
    </source>
</reference>
<name>A0A8G0ZXY4_9RHOB</name>
<evidence type="ECO:0000256" key="4">
    <source>
        <dbReference type="SAM" id="MobiDB-lite"/>
    </source>
</evidence>
<evidence type="ECO:0000256" key="1">
    <source>
        <dbReference type="ARBA" id="ARBA00023015"/>
    </source>
</evidence>
<dbReference type="PANTHER" id="PTHR44688:SF16">
    <property type="entry name" value="DNA-BINDING TRANSCRIPTIONAL ACTIVATOR DEVR_DOSR"/>
    <property type="match status" value="1"/>
</dbReference>
<evidence type="ECO:0000256" key="3">
    <source>
        <dbReference type="ARBA" id="ARBA00023163"/>
    </source>
</evidence>
<feature type="compositionally biased region" description="Pro residues" evidence="4">
    <location>
        <begin position="179"/>
        <end position="189"/>
    </location>
</feature>
<dbReference type="InterPro" id="IPR016032">
    <property type="entry name" value="Sig_transdc_resp-reg_C-effctor"/>
</dbReference>
<dbReference type="Pfam" id="PF00196">
    <property type="entry name" value="GerE"/>
    <property type="match status" value="1"/>
</dbReference>
<gene>
    <name evidence="6" type="ORF">JO391_00865</name>
</gene>
<sequence length="271" mass="28900">MPDPSPDPAPQLAAAIRALGAPAFPDRLTDWFQAALSPDNLLILAYRGADPPEVLHRWSPRGPVFRALDDYLAGAWRLDPYLALHEGSAAPGLYRLADLAPPGFRRSRYYLGYYRATTLIDEATFLARPGPGTTLMLCLGRDAASGRPFTAATLAEARRIASVAAALAERHWPAGHQPPSTPSPSPSPAVPLAAGLAHRLHGATGIALTPRQAEIALLVLRGHSSASVALHLGLSPQTVKVFRRQIHARCGVTSQAELFALLMPHLSAPQP</sequence>
<dbReference type="PANTHER" id="PTHR44688">
    <property type="entry name" value="DNA-BINDING TRANSCRIPTIONAL ACTIVATOR DEVR_DOSR"/>
    <property type="match status" value="1"/>
</dbReference>
<feature type="region of interest" description="Disordered" evidence="4">
    <location>
        <begin position="172"/>
        <end position="191"/>
    </location>
</feature>
<proteinExistence type="predicted"/>
<keyword evidence="1" id="KW-0805">Transcription regulation</keyword>
<accession>A0A8G0ZXY4</accession>
<dbReference type="PROSITE" id="PS50043">
    <property type="entry name" value="HTH_LUXR_2"/>
    <property type="match status" value="1"/>
</dbReference>
<feature type="domain" description="HTH luxR-type" evidence="5">
    <location>
        <begin position="201"/>
        <end position="266"/>
    </location>
</feature>
<dbReference type="InterPro" id="IPR036388">
    <property type="entry name" value="WH-like_DNA-bd_sf"/>
</dbReference>
<evidence type="ECO:0000256" key="2">
    <source>
        <dbReference type="ARBA" id="ARBA00023125"/>
    </source>
</evidence>
<keyword evidence="3" id="KW-0804">Transcription</keyword>
<protein>
    <submittedName>
        <fullName evidence="6">Helix-turn-helix transcriptional regulator</fullName>
    </submittedName>
</protein>
<organism evidence="6 7">
    <name type="scientific">Neotabrizicola shimadae</name>
    <dbReference type="NCBI Taxonomy" id="2807096"/>
    <lineage>
        <taxon>Bacteria</taxon>
        <taxon>Pseudomonadati</taxon>
        <taxon>Pseudomonadota</taxon>
        <taxon>Alphaproteobacteria</taxon>
        <taxon>Rhodobacterales</taxon>
        <taxon>Paracoccaceae</taxon>
        <taxon>Neotabrizicola</taxon>
    </lineage>
</organism>
<dbReference type="RefSeq" id="WP_220662335.1">
    <property type="nucleotide sequence ID" value="NZ_CP069370.1"/>
</dbReference>
<dbReference type="SUPFAM" id="SSF46894">
    <property type="entry name" value="C-terminal effector domain of the bipartite response regulators"/>
    <property type="match status" value="1"/>
</dbReference>
<evidence type="ECO:0000259" key="5">
    <source>
        <dbReference type="PROSITE" id="PS50043"/>
    </source>
</evidence>
<dbReference type="PRINTS" id="PR00038">
    <property type="entry name" value="HTHLUXR"/>
</dbReference>
<dbReference type="SMART" id="SM00421">
    <property type="entry name" value="HTH_LUXR"/>
    <property type="match status" value="1"/>
</dbReference>
<evidence type="ECO:0000313" key="6">
    <source>
        <dbReference type="EMBL" id="QYZ70119.1"/>
    </source>
</evidence>
<dbReference type="GO" id="GO:0003677">
    <property type="term" value="F:DNA binding"/>
    <property type="evidence" value="ECO:0007669"/>
    <property type="project" value="UniProtKB-KW"/>
</dbReference>
<keyword evidence="7" id="KW-1185">Reference proteome</keyword>
<dbReference type="KEGG" id="nsm:JO391_00865"/>
<dbReference type="AlphaFoldDB" id="A0A8G0ZXY4"/>
<dbReference type="Gene3D" id="1.10.10.10">
    <property type="entry name" value="Winged helix-like DNA-binding domain superfamily/Winged helix DNA-binding domain"/>
    <property type="match status" value="1"/>
</dbReference>
<dbReference type="Proteomes" id="UP000826300">
    <property type="component" value="Chromosome"/>
</dbReference>
<evidence type="ECO:0000313" key="7">
    <source>
        <dbReference type="Proteomes" id="UP000826300"/>
    </source>
</evidence>
<dbReference type="GO" id="GO:0006355">
    <property type="term" value="P:regulation of DNA-templated transcription"/>
    <property type="evidence" value="ECO:0007669"/>
    <property type="project" value="InterPro"/>
</dbReference>
<dbReference type="EMBL" id="CP069370">
    <property type="protein sequence ID" value="QYZ70119.1"/>
    <property type="molecule type" value="Genomic_DNA"/>
</dbReference>